<comment type="similarity">
    <text evidence="2">Belongs to the polysaccharide lyase 8 family.</text>
</comment>
<evidence type="ECO:0000256" key="3">
    <source>
        <dbReference type="ARBA" id="ARBA00011245"/>
    </source>
</evidence>
<accession>A0A3N4PJI5</accession>
<dbReference type="Gene3D" id="1.50.10.100">
    <property type="entry name" value="Chondroitin AC/alginate lyase"/>
    <property type="match status" value="1"/>
</dbReference>
<feature type="domain" description="Lyase catalytic" evidence="8">
    <location>
        <begin position="311"/>
        <end position="550"/>
    </location>
</feature>
<keyword evidence="4" id="KW-0106">Calcium</keyword>
<reference evidence="10 11" key="1">
    <citation type="submission" date="2018-11" db="EMBL/GenBank/DDBJ databases">
        <title>Chitinophaga lutea sp.nov., isolate from arsenic contaminated soil.</title>
        <authorList>
            <person name="Zong Y."/>
        </authorList>
    </citation>
    <scope>NUCLEOTIDE SEQUENCE [LARGE SCALE GENOMIC DNA]</scope>
    <source>
        <strain evidence="10 11">ZY74</strain>
    </source>
</reference>
<protein>
    <submittedName>
        <fullName evidence="10">T9SS C-terminal target domain-containing protein</fullName>
    </submittedName>
</protein>
<gene>
    <name evidence="10" type="ORF">EGT74_17490</name>
</gene>
<keyword evidence="5" id="KW-0456">Lyase</keyword>
<evidence type="ECO:0000259" key="8">
    <source>
        <dbReference type="Pfam" id="PF09093"/>
    </source>
</evidence>
<dbReference type="PANTHER" id="PTHR37322">
    <property type="match status" value="1"/>
</dbReference>
<dbReference type="EMBL" id="RPDH01000002">
    <property type="protein sequence ID" value="RPE08822.1"/>
    <property type="molecule type" value="Genomic_DNA"/>
</dbReference>
<feature type="domain" description="Secretion system C-terminal sorting" evidence="9">
    <location>
        <begin position="1011"/>
        <end position="1078"/>
    </location>
</feature>
<dbReference type="InterPro" id="IPR011013">
    <property type="entry name" value="Gal_mutarotase_sf_dom"/>
</dbReference>
<evidence type="ECO:0000259" key="9">
    <source>
        <dbReference type="Pfam" id="PF18962"/>
    </source>
</evidence>
<dbReference type="InterPro" id="IPR008979">
    <property type="entry name" value="Galactose-bd-like_sf"/>
</dbReference>
<evidence type="ECO:0000259" key="6">
    <source>
        <dbReference type="Pfam" id="PF02278"/>
    </source>
</evidence>
<sequence length="1088" mass="118556">MVCFAQFTQPNTTAMKKILLMAFVVLATGGEVLSQQRFVSFDDTLPSNWQTSSTSALALSSLHVKNGQALIWQAASGDYIHAVNLAIPSSEVNAAASATARIFIHSPAVSEDTLIFQFADGTGTVQRQGKMLLNYKGWREYHRSYYYDYTGGIAAAQFQLNEMKIIFKPVSSSTTCTIHIDEATLIGNTEVRIPGPHMWPDYTYFRKHVTNAPYLNILENWKNGPDIPVTAASATEVADLAVLRPRFPRVRTTPSGTEVDAAKNFVLACNISYNTDGSIRGNGIPDIYTTATLLNLSKHCGTLARAADKLNDTDAAAKLVLFTEYLLSQGLAEGGRIITQTNDYPPARTFPVGFLEALPYYPPAMRAEVLAMLKWANEFSVTYGATYTEGYSVDYLNLRTPFLFELALAEPDSNQAVRDVKLAKRFMERNTVPGIGGRDGIKPDGVGYHHGSHHTSYMGAWGRWADVCYQLRGTVYRVDLSAYNNMSAGIKYLLAASSKGVIFAHAESGRNPFPTNLPVNLTQFERFVEIGGDIKGTTADPVMGGIYNHVTGVNKFPVAPVSIDGFHQYNYGAVGIQRKRNWVAVMRGFTSKIFGAEIYTSENRYGRYQSYGTLEVLYGGTLAATGYVAAGKGWDWNVMPGATTVHFPDFLKLKPSVTGTAMEFQNNNFAGSLSLGQEGIFGFNFDEKASVNYSPSRLKSRKSVFAFDTILVCLGSGISASNGLGNVATNLFQTVNSTTINPAHPSIYINSTTPVSDAAYDQTYDTETSGLWLLNAQSTGFYVPAGNHSVQVVRLKQTTPKENATNLSLPTAYDSAYASKAWLNHGVNPTDSQYHYVTVPGTTPAAMEALVPVLTGGTVYQVLKQTGAMHVVKYLPGSLTAYVFFAANTAVNTGYIKSVSSVCMAGVREEGDELTLTVNSPDMNIKTETAYDYYWRTQPRPVTLVLDGQWEVIDNPFNATVTSQASTLTASFVLEHGFSQTIRLRKITPLSEQAASKQAVPEKATTRSFKIFPNPASKNMELEFTAAGAGNAEIKIFSMGGALVHTKQIPLTAGFNRHTTDVSGLLPGTYVLVLRGGGLHEKSMFVKH</sequence>
<dbReference type="GO" id="GO:0005975">
    <property type="term" value="P:carbohydrate metabolic process"/>
    <property type="evidence" value="ECO:0007669"/>
    <property type="project" value="InterPro"/>
</dbReference>
<dbReference type="InterPro" id="IPR014718">
    <property type="entry name" value="GH-type_carb-bd"/>
</dbReference>
<dbReference type="InterPro" id="IPR015177">
    <property type="entry name" value="Lyase_catalyt"/>
</dbReference>
<dbReference type="Pfam" id="PF18962">
    <property type="entry name" value="Por_Secre_tail"/>
    <property type="match status" value="1"/>
</dbReference>
<dbReference type="AlphaFoldDB" id="A0A3N4PJI5"/>
<dbReference type="SUPFAM" id="SSF49863">
    <property type="entry name" value="Hyaluronate lyase-like, C-terminal domain"/>
    <property type="match status" value="1"/>
</dbReference>
<dbReference type="Gene3D" id="2.70.98.10">
    <property type="match status" value="1"/>
</dbReference>
<dbReference type="GO" id="GO:0006027">
    <property type="term" value="P:glycosaminoglycan catabolic process"/>
    <property type="evidence" value="ECO:0007669"/>
    <property type="project" value="InterPro"/>
</dbReference>
<feature type="domain" description="Polysaccharide lyase family 8 central" evidence="6">
    <location>
        <begin position="573"/>
        <end position="842"/>
    </location>
</feature>
<dbReference type="InterPro" id="IPR003159">
    <property type="entry name" value="Lyase_8_central_dom"/>
</dbReference>
<name>A0A3N4PJI5_9BACT</name>
<dbReference type="Pfam" id="PF02278">
    <property type="entry name" value="Lyase_8"/>
    <property type="match status" value="1"/>
</dbReference>
<dbReference type="PANTHER" id="PTHR37322:SF3">
    <property type="entry name" value="CHONDROITIN SULFATE ABC EXOLYASE"/>
    <property type="match status" value="1"/>
</dbReference>
<dbReference type="GO" id="GO:0016837">
    <property type="term" value="F:carbon-oxygen lyase activity, acting on polysaccharides"/>
    <property type="evidence" value="ECO:0007669"/>
    <property type="project" value="UniProtKB-ARBA"/>
</dbReference>
<dbReference type="SUPFAM" id="SSF48230">
    <property type="entry name" value="Chondroitin AC/alginate lyase"/>
    <property type="match status" value="1"/>
</dbReference>
<dbReference type="Gene3D" id="2.60.220.10">
    <property type="entry name" value="Polysaccharide lyase family 8-like, C-terminal"/>
    <property type="match status" value="1"/>
</dbReference>
<dbReference type="InterPro" id="IPR015176">
    <property type="entry name" value="Lyase_N"/>
</dbReference>
<dbReference type="NCBIfam" id="TIGR04183">
    <property type="entry name" value="Por_Secre_tail"/>
    <property type="match status" value="1"/>
</dbReference>
<dbReference type="InterPro" id="IPR039174">
    <property type="entry name" value="Chondroitin_ABC_lyase"/>
</dbReference>
<evidence type="ECO:0000256" key="5">
    <source>
        <dbReference type="ARBA" id="ARBA00023239"/>
    </source>
</evidence>
<comment type="cofactor">
    <cofactor evidence="1">
        <name>Ca(2+)</name>
        <dbReference type="ChEBI" id="CHEBI:29108"/>
    </cofactor>
</comment>
<comment type="caution">
    <text evidence="10">The sequence shown here is derived from an EMBL/GenBank/DDBJ whole genome shotgun (WGS) entry which is preliminary data.</text>
</comment>
<evidence type="ECO:0000256" key="4">
    <source>
        <dbReference type="ARBA" id="ARBA00022837"/>
    </source>
</evidence>
<dbReference type="InterPro" id="IPR011071">
    <property type="entry name" value="Lyase_8-like_C"/>
</dbReference>
<evidence type="ECO:0000256" key="2">
    <source>
        <dbReference type="ARBA" id="ARBA00006699"/>
    </source>
</evidence>
<dbReference type="GO" id="GO:0005576">
    <property type="term" value="C:extracellular region"/>
    <property type="evidence" value="ECO:0007669"/>
    <property type="project" value="InterPro"/>
</dbReference>
<organism evidence="10 11">
    <name type="scientific">Chitinophaga lutea</name>
    <dbReference type="NCBI Taxonomy" id="2488634"/>
    <lineage>
        <taxon>Bacteria</taxon>
        <taxon>Pseudomonadati</taxon>
        <taxon>Bacteroidota</taxon>
        <taxon>Chitinophagia</taxon>
        <taxon>Chitinophagales</taxon>
        <taxon>Chitinophagaceae</taxon>
        <taxon>Chitinophaga</taxon>
    </lineage>
</organism>
<dbReference type="GO" id="GO:0030246">
    <property type="term" value="F:carbohydrate binding"/>
    <property type="evidence" value="ECO:0007669"/>
    <property type="project" value="InterPro"/>
</dbReference>
<evidence type="ECO:0000313" key="10">
    <source>
        <dbReference type="EMBL" id="RPE08822.1"/>
    </source>
</evidence>
<dbReference type="SUPFAM" id="SSF49785">
    <property type="entry name" value="Galactose-binding domain-like"/>
    <property type="match status" value="1"/>
</dbReference>
<comment type="subunit">
    <text evidence="3">Monomer.</text>
</comment>
<dbReference type="InterPro" id="IPR008929">
    <property type="entry name" value="Chondroitin_lyas"/>
</dbReference>
<feature type="domain" description="Lyase N-terminal" evidence="7">
    <location>
        <begin position="36"/>
        <end position="184"/>
    </location>
</feature>
<evidence type="ECO:0000259" key="7">
    <source>
        <dbReference type="Pfam" id="PF09092"/>
    </source>
</evidence>
<proteinExistence type="inferred from homology"/>
<dbReference type="Pfam" id="PF09093">
    <property type="entry name" value="Lyase_catalyt"/>
    <property type="match status" value="1"/>
</dbReference>
<dbReference type="Proteomes" id="UP000278351">
    <property type="component" value="Unassembled WGS sequence"/>
</dbReference>
<dbReference type="Gene3D" id="2.60.120.430">
    <property type="entry name" value="Galactose-binding lectin"/>
    <property type="match status" value="1"/>
</dbReference>
<dbReference type="SUPFAM" id="SSF74650">
    <property type="entry name" value="Galactose mutarotase-like"/>
    <property type="match status" value="1"/>
</dbReference>
<evidence type="ECO:0000313" key="11">
    <source>
        <dbReference type="Proteomes" id="UP000278351"/>
    </source>
</evidence>
<evidence type="ECO:0000256" key="1">
    <source>
        <dbReference type="ARBA" id="ARBA00001913"/>
    </source>
</evidence>
<dbReference type="Pfam" id="PF09092">
    <property type="entry name" value="Lyase_N"/>
    <property type="match status" value="1"/>
</dbReference>
<keyword evidence="11" id="KW-1185">Reference proteome</keyword>
<dbReference type="InterPro" id="IPR026444">
    <property type="entry name" value="Secre_tail"/>
</dbReference>